<dbReference type="Proteomes" id="UP000694388">
    <property type="component" value="Unplaced"/>
</dbReference>
<comment type="domain">
    <text evidence="5">The BAR domain mediates homodimerization, it can neither bind membrane nor impart curvature, but instead requires the neighboring PH domain to achieve these functions.</text>
</comment>
<keyword evidence="5" id="KW-0677">Repeat</keyword>
<comment type="subcellular location">
    <subcellularLocation>
        <location evidence="5">Endosome membrane</location>
        <topology evidence="5">Peripheral membrane protein</topology>
    </subcellularLocation>
</comment>
<keyword evidence="5" id="KW-0967">Endosome</keyword>
<keyword evidence="2 4" id="KW-0863">Zinc-finger</keyword>
<dbReference type="GO" id="GO:0005096">
    <property type="term" value="F:GTPase activator activity"/>
    <property type="evidence" value="ECO:0007669"/>
    <property type="project" value="UniProtKB-KW"/>
</dbReference>
<dbReference type="Gene3D" id="1.10.220.150">
    <property type="entry name" value="Arf GTPase activating protein"/>
    <property type="match status" value="1"/>
</dbReference>
<dbReference type="Pfam" id="PF01412">
    <property type="entry name" value="ArfGap"/>
    <property type="match status" value="1"/>
</dbReference>
<reference evidence="7" key="2">
    <citation type="submission" date="2025-09" db="UniProtKB">
        <authorList>
            <consortium name="Ensembl"/>
        </authorList>
    </citation>
    <scope>IDENTIFICATION</scope>
</reference>
<dbReference type="SUPFAM" id="SSF57863">
    <property type="entry name" value="ArfGap/RecO-like zinc finger"/>
    <property type="match status" value="1"/>
</dbReference>
<proteinExistence type="predicted"/>
<sequence>MATMNDILQKVWSACPGNDKCADCGSCNPDWASLNLAVLLCEQCAGMNSMFL</sequence>
<dbReference type="InterPro" id="IPR037278">
    <property type="entry name" value="ARFGAP/RecO"/>
</dbReference>
<dbReference type="GO" id="GO:0010008">
    <property type="term" value="C:endosome membrane"/>
    <property type="evidence" value="ECO:0007669"/>
    <property type="project" value="UniProtKB-SubCell"/>
</dbReference>
<evidence type="ECO:0000256" key="3">
    <source>
        <dbReference type="ARBA" id="ARBA00022833"/>
    </source>
</evidence>
<evidence type="ECO:0000313" key="7">
    <source>
        <dbReference type="Ensembl" id="ENSEBUP00000001950.1"/>
    </source>
</evidence>
<evidence type="ECO:0000256" key="4">
    <source>
        <dbReference type="PROSITE-ProRule" id="PRU00288"/>
    </source>
</evidence>
<dbReference type="OMA" id="MATMNDI"/>
<evidence type="ECO:0000256" key="2">
    <source>
        <dbReference type="ARBA" id="ARBA00022771"/>
    </source>
</evidence>
<dbReference type="InterPro" id="IPR001164">
    <property type="entry name" value="ArfGAP_dom"/>
</dbReference>
<comment type="domain">
    <text evidence="5">PH domain binds phospholipids including phosphatidic acid, phosphatidylinositol 3-phosphate, phosphatidylinositol 3,5-bisphosphate (PIP2) and phosphatidylinositol 3,4,5-trisphosphate (PIP3). May mediate protein binding to PIP2 or PIP3 containing membranes.</text>
</comment>
<evidence type="ECO:0000259" key="6">
    <source>
        <dbReference type="PROSITE" id="PS50115"/>
    </source>
</evidence>
<accession>A0A8C4NEX1</accession>
<keyword evidence="8" id="KW-1185">Reference proteome</keyword>
<dbReference type="Ensembl" id="ENSEBUT00000002294.1">
    <property type="protein sequence ID" value="ENSEBUP00000001950.1"/>
    <property type="gene ID" value="ENSEBUG00000001564.1"/>
</dbReference>
<comment type="function">
    <text evidence="5">GTPase-activating protein for the ADP ribosylation factor family.</text>
</comment>
<dbReference type="InterPro" id="IPR045258">
    <property type="entry name" value="ACAP1/2/3-like"/>
</dbReference>
<evidence type="ECO:0000256" key="5">
    <source>
        <dbReference type="RuleBase" id="RU369028"/>
    </source>
</evidence>
<keyword evidence="5" id="KW-0343">GTPase activation</keyword>
<reference evidence="7" key="1">
    <citation type="submission" date="2025-08" db="UniProtKB">
        <authorList>
            <consortium name="Ensembl"/>
        </authorList>
    </citation>
    <scope>IDENTIFICATION</scope>
</reference>
<dbReference type="PROSITE" id="PS50115">
    <property type="entry name" value="ARFGAP"/>
    <property type="match status" value="1"/>
</dbReference>
<keyword evidence="1 5" id="KW-0479">Metal-binding</keyword>
<dbReference type="PANTHER" id="PTHR23180:SF160">
    <property type="entry name" value="ADP-RIBOSYLATION FACTOR GTPASE-ACTIVATING PROTEIN EFFECTOR PROTEIN 1"/>
    <property type="match status" value="1"/>
</dbReference>
<feature type="domain" description="Arf-GAP" evidence="6">
    <location>
        <begin position="5"/>
        <end position="52"/>
    </location>
</feature>
<name>A0A8C4NEX1_EPTBU</name>
<keyword evidence="5" id="KW-0040">ANK repeat</keyword>
<dbReference type="InterPro" id="IPR038508">
    <property type="entry name" value="ArfGAP_dom_sf"/>
</dbReference>
<organism evidence="7 8">
    <name type="scientific">Eptatretus burgeri</name>
    <name type="common">Inshore hagfish</name>
    <dbReference type="NCBI Taxonomy" id="7764"/>
    <lineage>
        <taxon>Eukaryota</taxon>
        <taxon>Metazoa</taxon>
        <taxon>Chordata</taxon>
        <taxon>Craniata</taxon>
        <taxon>Vertebrata</taxon>
        <taxon>Cyclostomata</taxon>
        <taxon>Myxini</taxon>
        <taxon>Myxiniformes</taxon>
        <taxon>Myxinidae</taxon>
        <taxon>Eptatretinae</taxon>
        <taxon>Eptatretus</taxon>
    </lineage>
</organism>
<dbReference type="GO" id="GO:0008270">
    <property type="term" value="F:zinc ion binding"/>
    <property type="evidence" value="ECO:0007669"/>
    <property type="project" value="UniProtKB-KW"/>
</dbReference>
<keyword evidence="3 5" id="KW-0862">Zinc</keyword>
<evidence type="ECO:0000256" key="1">
    <source>
        <dbReference type="ARBA" id="ARBA00022723"/>
    </source>
</evidence>
<comment type="activity regulation">
    <text evidence="5">GAP activity stimulated by phosphatidylinositol 4,5-bisphosphate (PIP2) and phosphatidic acid.</text>
</comment>
<protein>
    <recommendedName>
        <fullName evidence="5">Arf-GAP with coiled-coil, ANK repeat and PH domain-containing protein</fullName>
        <shortName evidence="5">Cnt-b</shortName>
    </recommendedName>
    <alternativeName>
        <fullName evidence="5">Centaurin-beta</fullName>
    </alternativeName>
</protein>
<evidence type="ECO:0000313" key="8">
    <source>
        <dbReference type="Proteomes" id="UP000694388"/>
    </source>
</evidence>
<dbReference type="PRINTS" id="PR00405">
    <property type="entry name" value="REVINTRACTNG"/>
</dbReference>
<dbReference type="AlphaFoldDB" id="A0A8C4NEX1"/>
<dbReference type="PANTHER" id="PTHR23180">
    <property type="entry name" value="CENTAURIN/ARF"/>
    <property type="match status" value="1"/>
</dbReference>